<proteinExistence type="predicted"/>
<reference evidence="1" key="2">
    <citation type="journal article" date="2024" name="Plant">
        <title>Genomic evolution and insights into agronomic trait innovations of Sesamum species.</title>
        <authorList>
            <person name="Miao H."/>
            <person name="Wang L."/>
            <person name="Qu L."/>
            <person name="Liu H."/>
            <person name="Sun Y."/>
            <person name="Le M."/>
            <person name="Wang Q."/>
            <person name="Wei S."/>
            <person name="Zheng Y."/>
            <person name="Lin W."/>
            <person name="Duan Y."/>
            <person name="Cao H."/>
            <person name="Xiong S."/>
            <person name="Wang X."/>
            <person name="Wei L."/>
            <person name="Li C."/>
            <person name="Ma Q."/>
            <person name="Ju M."/>
            <person name="Zhao R."/>
            <person name="Li G."/>
            <person name="Mu C."/>
            <person name="Tian Q."/>
            <person name="Mei H."/>
            <person name="Zhang T."/>
            <person name="Gao T."/>
            <person name="Zhang H."/>
        </authorList>
    </citation>
    <scope>NUCLEOTIDE SEQUENCE</scope>
    <source>
        <strain evidence="1">G01</strain>
    </source>
</reference>
<organism evidence="1">
    <name type="scientific">Sesamum angustifolium</name>
    <dbReference type="NCBI Taxonomy" id="2727405"/>
    <lineage>
        <taxon>Eukaryota</taxon>
        <taxon>Viridiplantae</taxon>
        <taxon>Streptophyta</taxon>
        <taxon>Embryophyta</taxon>
        <taxon>Tracheophyta</taxon>
        <taxon>Spermatophyta</taxon>
        <taxon>Magnoliopsida</taxon>
        <taxon>eudicotyledons</taxon>
        <taxon>Gunneridae</taxon>
        <taxon>Pentapetalae</taxon>
        <taxon>asterids</taxon>
        <taxon>lamiids</taxon>
        <taxon>Lamiales</taxon>
        <taxon>Pedaliaceae</taxon>
        <taxon>Sesamum</taxon>
    </lineage>
</organism>
<protein>
    <submittedName>
        <fullName evidence="1">Uncharacterized protein</fullName>
    </submittedName>
</protein>
<evidence type="ECO:0000313" key="1">
    <source>
        <dbReference type="EMBL" id="KAL0300313.1"/>
    </source>
</evidence>
<comment type="caution">
    <text evidence="1">The sequence shown here is derived from an EMBL/GenBank/DDBJ whole genome shotgun (WGS) entry which is preliminary data.</text>
</comment>
<dbReference type="EMBL" id="JACGWK010000357">
    <property type="protein sequence ID" value="KAL0300313.1"/>
    <property type="molecule type" value="Genomic_DNA"/>
</dbReference>
<dbReference type="Pfam" id="PF14223">
    <property type="entry name" value="Retrotran_gag_2"/>
    <property type="match status" value="1"/>
</dbReference>
<dbReference type="AlphaFoldDB" id="A0AAW2K1W7"/>
<name>A0AAW2K1W7_9LAMI</name>
<gene>
    <name evidence="1" type="ORF">Sangu_3128400</name>
</gene>
<accession>A0AAW2K1W7</accession>
<reference evidence="1" key="1">
    <citation type="submission" date="2020-06" db="EMBL/GenBank/DDBJ databases">
        <authorList>
            <person name="Li T."/>
            <person name="Hu X."/>
            <person name="Zhang T."/>
            <person name="Song X."/>
            <person name="Zhang H."/>
            <person name="Dai N."/>
            <person name="Sheng W."/>
            <person name="Hou X."/>
            <person name="Wei L."/>
        </authorList>
    </citation>
    <scope>NUCLEOTIDE SEQUENCE</scope>
    <source>
        <strain evidence="1">G01</strain>
        <tissue evidence="1">Leaf</tissue>
    </source>
</reference>
<sequence length="139" mass="16004">MAEPISVTILIAPKIDLTDLPDKFLNPRTAEIAQWTERDQIGQGAILSALSNMLFDVYCSNSYIAKSIWDESDRKYNTEEQGLEKYSIFKFMRYQVVEDRSVANQTHEIINLEHAFADAEMKLLEKYLAMSIVEKFSKS</sequence>